<dbReference type="GO" id="GO:0008237">
    <property type="term" value="F:metallopeptidase activity"/>
    <property type="evidence" value="ECO:0007669"/>
    <property type="project" value="UniProtKB-KW"/>
</dbReference>
<keyword evidence="2" id="KW-0482">Metalloprotease</keyword>
<dbReference type="Gene3D" id="3.40.390.10">
    <property type="entry name" value="Collagenase (Catalytic Domain)"/>
    <property type="match status" value="1"/>
</dbReference>
<evidence type="ECO:0000313" key="2">
    <source>
        <dbReference type="EMBL" id="BDS11981.1"/>
    </source>
</evidence>
<dbReference type="InterPro" id="IPR013783">
    <property type="entry name" value="Ig-like_fold"/>
</dbReference>
<keyword evidence="3" id="KW-1185">Reference proteome</keyword>
<dbReference type="NCBIfam" id="TIGR04183">
    <property type="entry name" value="Por_Secre_tail"/>
    <property type="match status" value="1"/>
</dbReference>
<protein>
    <submittedName>
        <fullName evidence="2">Zinc-dependent metalloprotease</fullName>
    </submittedName>
</protein>
<accession>A0A916DU52</accession>
<keyword evidence="2" id="KW-0378">Hydrolase</keyword>
<evidence type="ECO:0000313" key="3">
    <source>
        <dbReference type="Proteomes" id="UP001060919"/>
    </source>
</evidence>
<dbReference type="RefSeq" id="WP_264793109.1">
    <property type="nucleotide sequence ID" value="NZ_AP026867.1"/>
</dbReference>
<dbReference type="SUPFAM" id="SSF55486">
    <property type="entry name" value="Metalloproteases ('zincins'), catalytic domain"/>
    <property type="match status" value="1"/>
</dbReference>
<dbReference type="Pfam" id="PF18962">
    <property type="entry name" value="Por_Secre_tail"/>
    <property type="match status" value="1"/>
</dbReference>
<organism evidence="2 3">
    <name type="scientific">Aureispira anguillae</name>
    <dbReference type="NCBI Taxonomy" id="2864201"/>
    <lineage>
        <taxon>Bacteria</taxon>
        <taxon>Pseudomonadati</taxon>
        <taxon>Bacteroidota</taxon>
        <taxon>Saprospiria</taxon>
        <taxon>Saprospirales</taxon>
        <taxon>Saprospiraceae</taxon>
        <taxon>Aureispira</taxon>
    </lineage>
</organism>
<dbReference type="Gene3D" id="2.60.40.10">
    <property type="entry name" value="Immunoglobulins"/>
    <property type="match status" value="1"/>
</dbReference>
<reference evidence="2" key="1">
    <citation type="submission" date="2022-09" db="EMBL/GenBank/DDBJ databases">
        <title>Aureispira anguillicida sp. nov., isolated from Leptocephalus of Japanese eel Anguilla japonica.</title>
        <authorList>
            <person name="Yuasa K."/>
            <person name="Mekata T."/>
            <person name="Ikunari K."/>
        </authorList>
    </citation>
    <scope>NUCLEOTIDE SEQUENCE</scope>
    <source>
        <strain evidence="2">EL160426</strain>
    </source>
</reference>
<dbReference type="KEGG" id="aup:AsAng_0026960"/>
<keyword evidence="2" id="KW-0645">Protease</keyword>
<dbReference type="Proteomes" id="UP001060919">
    <property type="component" value="Chromosome"/>
</dbReference>
<feature type="domain" description="Secretion system C-terminal sorting" evidence="1">
    <location>
        <begin position="458"/>
        <end position="536"/>
    </location>
</feature>
<dbReference type="AlphaFoldDB" id="A0A916DU52"/>
<gene>
    <name evidence="2" type="ORF">AsAng_0026960</name>
</gene>
<evidence type="ECO:0000259" key="1">
    <source>
        <dbReference type="Pfam" id="PF18962"/>
    </source>
</evidence>
<dbReference type="InterPro" id="IPR026444">
    <property type="entry name" value="Secre_tail"/>
</dbReference>
<dbReference type="EMBL" id="AP026867">
    <property type="protein sequence ID" value="BDS11981.1"/>
    <property type="molecule type" value="Genomic_DNA"/>
</dbReference>
<dbReference type="InterPro" id="IPR024079">
    <property type="entry name" value="MetalloPept_cat_dom_sf"/>
</dbReference>
<proteinExistence type="predicted"/>
<name>A0A916DU52_9BACT</name>
<sequence length="538" mass="59344">MNYLLPFLGLLLTFNSIAQRQVCGHQIHTPQGSELDYEPCASASFRTKWMHRYHQNPAAYQHLKTPNSTTYLPISLHIVGNDDSTGYASLTAVLNAFCRVNQDYKNTGIQFFIEYPIRYIENTAFNDHDSVIIGGGFMLQYNVPNTTNCYIVANPAGACGYNVLYGGLTVSQNCLTANTFSHELGHALGVQHTFFGWEGGHGYNGTALQNFPSPAPTEVLYDYTVYKDTMWGADTIIVDTTAVEYVSRTGPNANCNSAADGFCDTPADYLAFRWSCNGSNMSTTQQLDPDSVAFYSEGINIMSYSTCRSVFTTEQGQYMQAFIQAKRSNHLYNQSPIVDSISIANMALIEPAPNATLPTTVGSTFRWNKVDGATHYLLKICAAPCTTPGHIMEEILLTDTVYTSPLSYAPRPSFLPYRWQVLPFNQSYTCAGLTAPQSFNTQIATGLNDNAVINSFTIYPNPSQQGNNLTLEVQTSKATTGQLSLLSITGKTLLQEDWKLQQGVNQLNLPLTHLAAGVYLVYLEGINGKIIRKLVIEQ</sequence>